<dbReference type="InterPro" id="IPR036291">
    <property type="entry name" value="NAD(P)-bd_dom_sf"/>
</dbReference>
<dbReference type="Gene3D" id="3.40.50.720">
    <property type="entry name" value="NAD(P)-binding Rossmann-like Domain"/>
    <property type="match status" value="1"/>
</dbReference>
<protein>
    <submittedName>
        <fullName evidence="5">Thioester reductase domain-containing protein</fullName>
    </submittedName>
</protein>
<keyword evidence="3" id="KW-1133">Transmembrane helix</keyword>
<dbReference type="InterPro" id="IPR009081">
    <property type="entry name" value="PP-bd_ACP"/>
</dbReference>
<dbReference type="STRING" id="1732.SAMN02910417_00760"/>
<dbReference type="InterPro" id="IPR036736">
    <property type="entry name" value="ACP-like_sf"/>
</dbReference>
<dbReference type="PROSITE" id="PS00455">
    <property type="entry name" value="AMP_BINDING"/>
    <property type="match status" value="1"/>
</dbReference>
<dbReference type="CDD" id="cd05235">
    <property type="entry name" value="SDR_e1"/>
    <property type="match status" value="1"/>
</dbReference>
<organism evidence="5 6">
    <name type="scientific">Eubacterium oxidoreducens</name>
    <dbReference type="NCBI Taxonomy" id="1732"/>
    <lineage>
        <taxon>Bacteria</taxon>
        <taxon>Bacillati</taxon>
        <taxon>Bacillota</taxon>
        <taxon>Clostridia</taxon>
        <taxon>Eubacteriales</taxon>
        <taxon>Eubacteriaceae</taxon>
        <taxon>Eubacterium</taxon>
    </lineage>
</organism>
<keyword evidence="2" id="KW-0597">Phosphoprotein</keyword>
<name>A0A1G6AN73_EUBOX</name>
<dbReference type="SUPFAM" id="SSF56801">
    <property type="entry name" value="Acetyl-CoA synthetase-like"/>
    <property type="match status" value="1"/>
</dbReference>
<evidence type="ECO:0000313" key="5">
    <source>
        <dbReference type="EMBL" id="SDB09866.1"/>
    </source>
</evidence>
<reference evidence="5 6" key="1">
    <citation type="submission" date="2016-10" db="EMBL/GenBank/DDBJ databases">
        <authorList>
            <person name="de Groot N.N."/>
        </authorList>
    </citation>
    <scope>NUCLEOTIDE SEQUENCE [LARGE SCALE GENOMIC DNA]</scope>
    <source>
        <strain evidence="5 6">DSM 3217</strain>
    </source>
</reference>
<dbReference type="Gene3D" id="1.10.1200.10">
    <property type="entry name" value="ACP-like"/>
    <property type="match status" value="1"/>
</dbReference>
<evidence type="ECO:0000313" key="6">
    <source>
        <dbReference type="Proteomes" id="UP000199228"/>
    </source>
</evidence>
<dbReference type="Proteomes" id="UP000199228">
    <property type="component" value="Unassembled WGS sequence"/>
</dbReference>
<proteinExistence type="predicted"/>
<dbReference type="SUPFAM" id="SSF51735">
    <property type="entry name" value="NAD(P)-binding Rossmann-fold domains"/>
    <property type="match status" value="1"/>
</dbReference>
<dbReference type="PROSITE" id="PS50075">
    <property type="entry name" value="CARRIER"/>
    <property type="match status" value="1"/>
</dbReference>
<feature type="transmembrane region" description="Helical" evidence="3">
    <location>
        <begin position="219"/>
        <end position="243"/>
    </location>
</feature>
<sequence length="1068" mass="121098">MNLSSSNIIKLLEKHAQEDPDLVIYRFVDYRDDEFHFQDCTNRLIFRKSLEMAYELKRKGLKKGDRAVIFSMQDFGTVYAILGCMMAGVVFTIIPPPLDENKVARFISVLKSCRPKALISNYALEQESETKLTARLLKDAFFNVITLKRIYTDKLTPYKNTDVIVSQNPNDLVYLQYTSGSTSAPKGVMIRRHQLMSQMQQCDNVYDFSTSRMATWVPFFHNLGLVITVLMPLCVNGAVIYHINTMQFLSNPKIWIKLMNKYRCNLTVGPGSAFEACTKIFSPQEASKIDLSCATHFMNGSEFVSPQTIAKFSEMFNVPYHAAAPGYGLGECCCLASVAGLDYKVLRVDYESYQKNKIVLSDAPDAKEIVSLGKPVTGLKIIAVNPKTRKTYDELHIGEICLQGPNVASGYWGKIPENKNFHFRLTDQEGDFYRTGDLGFMYEGNLYITGRLKEMFIINGHNVYPGDLLGYLQRHSPSITANACGFFSISDGKKEHIYAVMEFEDTDNYINYASRINSLIAKQFEFSFYDILFVPKNSLPRTDNNKLQMLKTRALYEKKELPILFSYRTSNHSNYTVSSKESDGAHANEDKNDAIFTKVKEMFDRVLKLDSYNVHDSFLELGGDSLMGFELLNKIEEDFGIKMDFRELLADASVYGVTNHIKRVLSGKQPSGKPIDLKMECRLDKSIVPQGSYEKSPQECSKIFLTGSSGFLGSNLIKSFIQQYPHDDLEIYCHVRAESTEKGYNKIKNRMIHFGCWNEEYSKFIRPVLGDLTKPNMGMDQEIYNELSNKIDVVYHNGALLNFVYPYSYLKNTNVYGTIEALRFACAKKPKYFHFISSYSVFDTPDNLGKFVTESQPLNTSSGFSLAYSETKWVAEKLVGIANKRGLKTVIYRPGDITGGKNGIWNLEDMVSRIIVGCIQLGCIPFAIYELHMTPVDYIADAIAHISQKEEAISKNFHLINPVPLPLGKLVSSIRRCGYPLRYTTFKRWKTKLDAAQNTNVLAMLDCLFTQGNESNPGILRHFTGRNTKYSTANTAMLLSDSNITCPIVGTKFISKYLHYFKSSGYLD</sequence>
<dbReference type="Pfam" id="PF23024">
    <property type="entry name" value="AMP-dom_DIP2-like"/>
    <property type="match status" value="1"/>
</dbReference>
<keyword evidence="6" id="KW-1185">Reference proteome</keyword>
<dbReference type="InterPro" id="IPR045851">
    <property type="entry name" value="AMP-bd_C_sf"/>
</dbReference>
<dbReference type="SUPFAM" id="SSF47336">
    <property type="entry name" value="ACP-like"/>
    <property type="match status" value="1"/>
</dbReference>
<evidence type="ECO:0000256" key="2">
    <source>
        <dbReference type="ARBA" id="ARBA00022553"/>
    </source>
</evidence>
<dbReference type="PANTHER" id="PTHR44845:SF6">
    <property type="entry name" value="BETA-ALANINE-ACTIVATING ENZYME"/>
    <property type="match status" value="1"/>
</dbReference>
<dbReference type="AlphaFoldDB" id="A0A1G6AN73"/>
<dbReference type="OrthoDB" id="9803968at2"/>
<feature type="domain" description="Carrier" evidence="4">
    <location>
        <begin position="590"/>
        <end position="665"/>
    </location>
</feature>
<dbReference type="PANTHER" id="PTHR44845">
    <property type="entry name" value="CARRIER DOMAIN-CONTAINING PROTEIN"/>
    <property type="match status" value="1"/>
</dbReference>
<dbReference type="EMBL" id="FMXR01000006">
    <property type="protein sequence ID" value="SDB09866.1"/>
    <property type="molecule type" value="Genomic_DNA"/>
</dbReference>
<feature type="transmembrane region" description="Helical" evidence="3">
    <location>
        <begin position="67"/>
        <end position="94"/>
    </location>
</feature>
<dbReference type="Pfam" id="PF00550">
    <property type="entry name" value="PP-binding"/>
    <property type="match status" value="1"/>
</dbReference>
<keyword evidence="3" id="KW-0812">Transmembrane</keyword>
<dbReference type="InterPro" id="IPR025110">
    <property type="entry name" value="AMP-bd_C"/>
</dbReference>
<dbReference type="Pfam" id="PF07993">
    <property type="entry name" value="NAD_binding_4"/>
    <property type="match status" value="1"/>
</dbReference>
<evidence type="ECO:0000259" key="4">
    <source>
        <dbReference type="PROSITE" id="PS50075"/>
    </source>
</evidence>
<dbReference type="Gene3D" id="3.40.50.12780">
    <property type="entry name" value="N-terminal domain of ligase-like"/>
    <property type="match status" value="1"/>
</dbReference>
<gene>
    <name evidence="5" type="ORF">SAMN02910417_00760</name>
</gene>
<evidence type="ECO:0000256" key="1">
    <source>
        <dbReference type="ARBA" id="ARBA00022450"/>
    </source>
</evidence>
<keyword evidence="3" id="KW-0472">Membrane</keyword>
<dbReference type="InterPro" id="IPR000873">
    <property type="entry name" value="AMP-dep_synth/lig_dom"/>
</dbReference>
<dbReference type="NCBIfam" id="TIGR01746">
    <property type="entry name" value="Thioester-redct"/>
    <property type="match status" value="1"/>
</dbReference>
<evidence type="ECO:0000256" key="3">
    <source>
        <dbReference type="SAM" id="Phobius"/>
    </source>
</evidence>
<dbReference type="InterPro" id="IPR013120">
    <property type="entry name" value="FAR_NAD-bd"/>
</dbReference>
<dbReference type="InterPro" id="IPR010080">
    <property type="entry name" value="Thioester_reductase-like_dom"/>
</dbReference>
<dbReference type="InterPro" id="IPR042099">
    <property type="entry name" value="ANL_N_sf"/>
</dbReference>
<dbReference type="RefSeq" id="WP_090172364.1">
    <property type="nucleotide sequence ID" value="NZ_FMXR01000006.1"/>
</dbReference>
<dbReference type="InterPro" id="IPR020845">
    <property type="entry name" value="AMP-binding_CS"/>
</dbReference>
<dbReference type="Gene3D" id="3.30.300.30">
    <property type="match status" value="1"/>
</dbReference>
<dbReference type="Pfam" id="PF00501">
    <property type="entry name" value="AMP-binding"/>
    <property type="match status" value="1"/>
</dbReference>
<accession>A0A1G6AN73</accession>
<keyword evidence="1" id="KW-0596">Phosphopantetheine</keyword>